<comment type="caution">
    <text evidence="3">The sequence shown here is derived from an EMBL/GenBank/DDBJ whole genome shotgun (WGS) entry which is preliminary data.</text>
</comment>
<evidence type="ECO:0008006" key="5">
    <source>
        <dbReference type="Google" id="ProtNLM"/>
    </source>
</evidence>
<sequence length="251" mass="26035">MAFGDAVVFGLAGATAAMFLFGDGYLGLGLPRLDAPKKGKSVLVWGASSAVGGNAVQLAAAAGYDVVATCSRKNFDYVRRLGAVQVFDYKDADVAGKAAAELDKEDCAGIFMAAGSKDGNVAACRVAAASKQRLKLASSNFISNLGDVPAGVDVRQPTAATFKPFPDAWFEMTPATFEGYLSEALSRGAFKVAPPLLVVNRKGLDGIQEAVDLIRVVSERGLDGIKEAVDRASEGGRGDGISAVKLVVERP</sequence>
<name>A0AAE0KHW1_9PEZI</name>
<dbReference type="GO" id="GO:0016651">
    <property type="term" value="F:oxidoreductase activity, acting on NAD(P)H"/>
    <property type="evidence" value="ECO:0007669"/>
    <property type="project" value="InterPro"/>
</dbReference>
<evidence type="ECO:0000256" key="2">
    <source>
        <dbReference type="SAM" id="Phobius"/>
    </source>
</evidence>
<proteinExistence type="predicted"/>
<dbReference type="SUPFAM" id="SSF51735">
    <property type="entry name" value="NAD(P)-binding Rossmann-fold domains"/>
    <property type="match status" value="1"/>
</dbReference>
<dbReference type="EMBL" id="JAULSN010000003">
    <property type="protein sequence ID" value="KAK3376462.1"/>
    <property type="molecule type" value="Genomic_DNA"/>
</dbReference>
<reference evidence="3" key="1">
    <citation type="journal article" date="2023" name="Mol. Phylogenet. Evol.">
        <title>Genome-scale phylogeny and comparative genomics of the fungal order Sordariales.</title>
        <authorList>
            <person name="Hensen N."/>
            <person name="Bonometti L."/>
            <person name="Westerberg I."/>
            <person name="Brannstrom I.O."/>
            <person name="Guillou S."/>
            <person name="Cros-Aarteil S."/>
            <person name="Calhoun S."/>
            <person name="Haridas S."/>
            <person name="Kuo A."/>
            <person name="Mondo S."/>
            <person name="Pangilinan J."/>
            <person name="Riley R."/>
            <person name="LaButti K."/>
            <person name="Andreopoulos B."/>
            <person name="Lipzen A."/>
            <person name="Chen C."/>
            <person name="Yan M."/>
            <person name="Daum C."/>
            <person name="Ng V."/>
            <person name="Clum A."/>
            <person name="Steindorff A."/>
            <person name="Ohm R.A."/>
            <person name="Martin F."/>
            <person name="Silar P."/>
            <person name="Natvig D.O."/>
            <person name="Lalanne C."/>
            <person name="Gautier V."/>
            <person name="Ament-Velasquez S.L."/>
            <person name="Kruys A."/>
            <person name="Hutchinson M.I."/>
            <person name="Powell A.J."/>
            <person name="Barry K."/>
            <person name="Miller A.N."/>
            <person name="Grigoriev I.V."/>
            <person name="Debuchy R."/>
            <person name="Gladieux P."/>
            <person name="Hiltunen Thoren M."/>
            <person name="Johannesson H."/>
        </authorList>
    </citation>
    <scope>NUCLEOTIDE SEQUENCE</scope>
    <source>
        <strain evidence="3">CBS 958.72</strain>
    </source>
</reference>
<accession>A0AAE0KHW1</accession>
<gene>
    <name evidence="3" type="ORF">B0T24DRAFT_592131</name>
</gene>
<keyword evidence="4" id="KW-1185">Reference proteome</keyword>
<keyword evidence="2" id="KW-0472">Membrane</keyword>
<keyword evidence="2" id="KW-1133">Transmembrane helix</keyword>
<keyword evidence="2" id="KW-0812">Transmembrane</keyword>
<dbReference type="PANTHER" id="PTHR45348:SF2">
    <property type="entry name" value="ZINC-TYPE ALCOHOL DEHYDROGENASE-LIKE PROTEIN C2E1P3.01"/>
    <property type="match status" value="1"/>
</dbReference>
<evidence type="ECO:0000313" key="4">
    <source>
        <dbReference type="Proteomes" id="UP001287356"/>
    </source>
</evidence>
<dbReference type="InterPro" id="IPR047122">
    <property type="entry name" value="Trans-enoyl_RdTase-like"/>
</dbReference>
<dbReference type="Proteomes" id="UP001287356">
    <property type="component" value="Unassembled WGS sequence"/>
</dbReference>
<keyword evidence="1" id="KW-0560">Oxidoreductase</keyword>
<dbReference type="InterPro" id="IPR036291">
    <property type="entry name" value="NAD(P)-bd_dom_sf"/>
</dbReference>
<dbReference type="AlphaFoldDB" id="A0AAE0KHW1"/>
<dbReference type="PANTHER" id="PTHR45348">
    <property type="entry name" value="HYPOTHETICAL OXIDOREDUCTASE (EUROFUNG)"/>
    <property type="match status" value="1"/>
</dbReference>
<reference evidence="3" key="2">
    <citation type="submission" date="2023-06" db="EMBL/GenBank/DDBJ databases">
        <authorList>
            <consortium name="Lawrence Berkeley National Laboratory"/>
            <person name="Haridas S."/>
            <person name="Hensen N."/>
            <person name="Bonometti L."/>
            <person name="Westerberg I."/>
            <person name="Brannstrom I.O."/>
            <person name="Guillou S."/>
            <person name="Cros-Aarteil S."/>
            <person name="Calhoun S."/>
            <person name="Kuo A."/>
            <person name="Mondo S."/>
            <person name="Pangilinan J."/>
            <person name="Riley R."/>
            <person name="Labutti K."/>
            <person name="Andreopoulos B."/>
            <person name="Lipzen A."/>
            <person name="Chen C."/>
            <person name="Yanf M."/>
            <person name="Daum C."/>
            <person name="Ng V."/>
            <person name="Clum A."/>
            <person name="Steindorff A."/>
            <person name="Ohm R."/>
            <person name="Martin F."/>
            <person name="Silar P."/>
            <person name="Natvig D."/>
            <person name="Lalanne C."/>
            <person name="Gautier V."/>
            <person name="Ament-Velasquez S.L."/>
            <person name="Kruys A."/>
            <person name="Hutchinson M.I."/>
            <person name="Powell A.J."/>
            <person name="Barry K."/>
            <person name="Miller A.N."/>
            <person name="Grigoriev I.V."/>
            <person name="Debuchy R."/>
            <person name="Gladieux P."/>
            <person name="Thoren M.H."/>
            <person name="Johannesson H."/>
        </authorList>
    </citation>
    <scope>NUCLEOTIDE SEQUENCE</scope>
    <source>
        <strain evidence="3">CBS 958.72</strain>
    </source>
</reference>
<evidence type="ECO:0000256" key="1">
    <source>
        <dbReference type="ARBA" id="ARBA00023002"/>
    </source>
</evidence>
<feature type="transmembrane region" description="Helical" evidence="2">
    <location>
        <begin position="6"/>
        <end position="30"/>
    </location>
</feature>
<protein>
    <recommendedName>
        <fullName evidence="5">Alcohol dehydrogenase-like C-terminal domain-containing protein</fullName>
    </recommendedName>
</protein>
<organism evidence="3 4">
    <name type="scientific">Lasiosphaeria ovina</name>
    <dbReference type="NCBI Taxonomy" id="92902"/>
    <lineage>
        <taxon>Eukaryota</taxon>
        <taxon>Fungi</taxon>
        <taxon>Dikarya</taxon>
        <taxon>Ascomycota</taxon>
        <taxon>Pezizomycotina</taxon>
        <taxon>Sordariomycetes</taxon>
        <taxon>Sordariomycetidae</taxon>
        <taxon>Sordariales</taxon>
        <taxon>Lasiosphaeriaceae</taxon>
        <taxon>Lasiosphaeria</taxon>
    </lineage>
</organism>
<evidence type="ECO:0000313" key="3">
    <source>
        <dbReference type="EMBL" id="KAK3376462.1"/>
    </source>
</evidence>
<dbReference type="Gene3D" id="3.40.50.720">
    <property type="entry name" value="NAD(P)-binding Rossmann-like Domain"/>
    <property type="match status" value="1"/>
</dbReference>